<gene>
    <name evidence="1" type="ORF">DI565_17005</name>
</gene>
<reference evidence="1 2" key="1">
    <citation type="submission" date="2017-08" db="EMBL/GenBank/DDBJ databases">
        <title>Infants hospitalized years apart are colonized by the same room-sourced microbial strains.</title>
        <authorList>
            <person name="Brooks B."/>
            <person name="Olm M.R."/>
            <person name="Firek B.A."/>
            <person name="Baker R."/>
            <person name="Thomas B.C."/>
            <person name="Morowitz M.J."/>
            <person name="Banfield J.F."/>
        </authorList>
    </citation>
    <scope>NUCLEOTIDE SEQUENCE [LARGE SCALE GENOMIC DNA]</scope>
    <source>
        <strain evidence="1">S2_005_003_R2_43</strain>
    </source>
</reference>
<evidence type="ECO:0000313" key="1">
    <source>
        <dbReference type="EMBL" id="PZQ11881.1"/>
    </source>
</evidence>
<dbReference type="EMBL" id="QFPN01000010">
    <property type="protein sequence ID" value="PZQ11881.1"/>
    <property type="molecule type" value="Genomic_DNA"/>
</dbReference>
<protein>
    <recommendedName>
        <fullName evidence="3">Knr4/Smi1-like domain-containing protein</fullName>
    </recommendedName>
</protein>
<comment type="caution">
    <text evidence="1">The sequence shown here is derived from an EMBL/GenBank/DDBJ whole genome shotgun (WGS) entry which is preliminary data.</text>
</comment>
<proteinExistence type="predicted"/>
<evidence type="ECO:0000313" key="2">
    <source>
        <dbReference type="Proteomes" id="UP000249577"/>
    </source>
</evidence>
<accession>A0A2W5K527</accession>
<dbReference type="AlphaFoldDB" id="A0A2W5K527"/>
<sequence>MTEAIIMDFDNFDQRVLQVMRNKPDWFLEVENVASDEDIIKIESKLCSNLPVQFKHFSKNFGAGYFGMSIISSIREESEFYILRRPDITVEGRKMLIVSDDQSGGYFGFLSKGDQISNEIFYVAPDDGGYHELFAECFFDYIDKNVIPV</sequence>
<name>A0A2W5K527_ANCNO</name>
<dbReference type="Pfam" id="PF14568">
    <property type="entry name" value="SUKH_6"/>
    <property type="match status" value="1"/>
</dbReference>
<dbReference type="InterPro" id="IPR037883">
    <property type="entry name" value="Knr4/Smi1-like_sf"/>
</dbReference>
<dbReference type="SUPFAM" id="SSF160631">
    <property type="entry name" value="SMI1/KNR4-like"/>
    <property type="match status" value="1"/>
</dbReference>
<dbReference type="Proteomes" id="UP000249577">
    <property type="component" value="Unassembled WGS sequence"/>
</dbReference>
<organism evidence="1 2">
    <name type="scientific">Ancylobacter novellus</name>
    <name type="common">Thiobacillus novellus</name>
    <dbReference type="NCBI Taxonomy" id="921"/>
    <lineage>
        <taxon>Bacteria</taxon>
        <taxon>Pseudomonadati</taxon>
        <taxon>Pseudomonadota</taxon>
        <taxon>Alphaproteobacteria</taxon>
        <taxon>Hyphomicrobiales</taxon>
        <taxon>Xanthobacteraceae</taxon>
        <taxon>Ancylobacter</taxon>
    </lineage>
</organism>
<evidence type="ECO:0008006" key="3">
    <source>
        <dbReference type="Google" id="ProtNLM"/>
    </source>
</evidence>
<dbReference type="Gene3D" id="3.40.1580.10">
    <property type="entry name" value="SMI1/KNR4-like"/>
    <property type="match status" value="1"/>
</dbReference>